<dbReference type="AlphaFoldDB" id="A0A1F6FPJ2"/>
<protein>
    <submittedName>
        <fullName evidence="1">Uncharacterized protein</fullName>
    </submittedName>
</protein>
<name>A0A1F6FPJ2_9BACT</name>
<sequence>MDAVDTKIVNAKYGILDREYGNSDDVDCFVAIRKDVFLQPLIASVSWMYDGVADNLPWGRGKLLAKIRYCRYAL</sequence>
<proteinExistence type="predicted"/>
<reference evidence="1 2" key="1">
    <citation type="journal article" date="2016" name="Nat. Commun.">
        <title>Thousands of microbial genomes shed light on interconnected biogeochemical processes in an aquifer system.</title>
        <authorList>
            <person name="Anantharaman K."/>
            <person name="Brown C.T."/>
            <person name="Hug L.A."/>
            <person name="Sharon I."/>
            <person name="Castelle C.J."/>
            <person name="Probst A.J."/>
            <person name="Thomas B.C."/>
            <person name="Singh A."/>
            <person name="Wilkins M.J."/>
            <person name="Karaoz U."/>
            <person name="Brodie E.L."/>
            <person name="Williams K.H."/>
            <person name="Hubbard S.S."/>
            <person name="Banfield J.F."/>
        </authorList>
    </citation>
    <scope>NUCLEOTIDE SEQUENCE [LARGE SCALE GENOMIC DNA]</scope>
</reference>
<evidence type="ECO:0000313" key="1">
    <source>
        <dbReference type="EMBL" id="OGG87784.1"/>
    </source>
</evidence>
<comment type="caution">
    <text evidence="1">The sequence shown here is derived from an EMBL/GenBank/DDBJ whole genome shotgun (WGS) entry which is preliminary data.</text>
</comment>
<gene>
    <name evidence="1" type="ORF">A2592_02020</name>
</gene>
<organism evidence="1 2">
    <name type="scientific">Candidatus Kaiserbacteria bacterium RIFOXYD1_FULL_42_15</name>
    <dbReference type="NCBI Taxonomy" id="1798532"/>
    <lineage>
        <taxon>Bacteria</taxon>
        <taxon>Candidatus Kaiseribacteriota</taxon>
    </lineage>
</organism>
<accession>A0A1F6FPJ2</accession>
<evidence type="ECO:0000313" key="2">
    <source>
        <dbReference type="Proteomes" id="UP000179230"/>
    </source>
</evidence>
<dbReference type="Proteomes" id="UP000179230">
    <property type="component" value="Unassembled WGS sequence"/>
</dbReference>
<dbReference type="EMBL" id="MFMT01000041">
    <property type="protein sequence ID" value="OGG87784.1"/>
    <property type="molecule type" value="Genomic_DNA"/>
</dbReference>